<dbReference type="Pfam" id="PF00487">
    <property type="entry name" value="FA_desaturase"/>
    <property type="match status" value="1"/>
</dbReference>
<keyword evidence="8" id="KW-0560">Oxidoreductase</keyword>
<keyword evidence="6" id="KW-0479">Metal-binding</keyword>
<evidence type="ECO:0000313" key="14">
    <source>
        <dbReference type="EMBL" id="GAA4372572.1"/>
    </source>
</evidence>
<keyword evidence="3" id="KW-1003">Cell membrane</keyword>
<organism evidence="14 15">
    <name type="scientific">Hymenobacter koreensis</name>
    <dbReference type="NCBI Taxonomy" id="1084523"/>
    <lineage>
        <taxon>Bacteria</taxon>
        <taxon>Pseudomonadati</taxon>
        <taxon>Bacteroidota</taxon>
        <taxon>Cytophagia</taxon>
        <taxon>Cytophagales</taxon>
        <taxon>Hymenobacteraceae</taxon>
        <taxon>Hymenobacter</taxon>
    </lineage>
</organism>
<evidence type="ECO:0000256" key="10">
    <source>
        <dbReference type="ARBA" id="ARBA00023033"/>
    </source>
</evidence>
<evidence type="ECO:0000256" key="9">
    <source>
        <dbReference type="ARBA" id="ARBA00023004"/>
    </source>
</evidence>
<dbReference type="RefSeq" id="WP_345220589.1">
    <property type="nucleotide sequence ID" value="NZ_BAABHA010000001.1"/>
</dbReference>
<keyword evidence="5 12" id="KW-0812">Transmembrane</keyword>
<feature type="transmembrane region" description="Helical" evidence="12">
    <location>
        <begin position="103"/>
        <end position="123"/>
    </location>
</feature>
<evidence type="ECO:0000256" key="1">
    <source>
        <dbReference type="ARBA" id="ARBA00004429"/>
    </source>
</evidence>
<protein>
    <submittedName>
        <fullName evidence="14">Alkane 1-monooxygenase</fullName>
    </submittedName>
</protein>
<keyword evidence="4" id="KW-0997">Cell inner membrane</keyword>
<comment type="caution">
    <text evidence="14">The sequence shown here is derived from an EMBL/GenBank/DDBJ whole genome shotgun (WGS) entry which is preliminary data.</text>
</comment>
<feature type="transmembrane region" description="Helical" evidence="12">
    <location>
        <begin position="70"/>
        <end position="91"/>
    </location>
</feature>
<evidence type="ECO:0000256" key="2">
    <source>
        <dbReference type="ARBA" id="ARBA00010823"/>
    </source>
</evidence>
<evidence type="ECO:0000256" key="6">
    <source>
        <dbReference type="ARBA" id="ARBA00022723"/>
    </source>
</evidence>
<feature type="transmembrane region" description="Helical" evidence="12">
    <location>
        <begin position="7"/>
        <end position="24"/>
    </location>
</feature>
<sequence>MPIRELRYLLAYLVPLSMAAGLAWRGPWSWLTPAFVFGLVPVLEEVLLPRPRPEPQVPAVTHSSARLNRFFDALLYLNVPLLYGLLGWYLITVARVPLTTHELVGLTLAQGICCGAMGINVAHELGHRPGRLPQVLAQLLLLASLYLHFFIEHNRGHHRHVATPHDPATARRGEALYAFILRSMGGGWWSAWQLEAARLRKLGHVQWHPWHNQMLRFQLLQVLALLTVGALLGIKAALAYLAVGILGGTLLEIINYVEHYGLLRREVRPGVYERVQPHHSWNAEQPLGRVLLYELTRHSDHHYLASRPFQQLRYQPSGPQMPAGYPAMMLLATLPPLWFRVMHARLTQAQQAAAQLASD</sequence>
<dbReference type="Proteomes" id="UP001500454">
    <property type="component" value="Unassembled WGS sequence"/>
</dbReference>
<keyword evidence="15" id="KW-1185">Reference proteome</keyword>
<accession>A0ABP8ITN8</accession>
<evidence type="ECO:0000256" key="3">
    <source>
        <dbReference type="ARBA" id="ARBA00022475"/>
    </source>
</evidence>
<keyword evidence="7 12" id="KW-1133">Transmembrane helix</keyword>
<proteinExistence type="inferred from homology"/>
<name>A0ABP8ITN8_9BACT</name>
<evidence type="ECO:0000256" key="7">
    <source>
        <dbReference type="ARBA" id="ARBA00022989"/>
    </source>
</evidence>
<dbReference type="InterPro" id="IPR005804">
    <property type="entry name" value="FA_desaturase_dom"/>
</dbReference>
<dbReference type="EMBL" id="BAABHA010000001">
    <property type="protein sequence ID" value="GAA4372572.1"/>
    <property type="molecule type" value="Genomic_DNA"/>
</dbReference>
<evidence type="ECO:0000256" key="12">
    <source>
        <dbReference type="SAM" id="Phobius"/>
    </source>
</evidence>
<dbReference type="PANTHER" id="PTHR38674:SF1">
    <property type="entry name" value="ALKANE 1-MONOOXYGENASE 1"/>
    <property type="match status" value="1"/>
</dbReference>
<evidence type="ECO:0000256" key="4">
    <source>
        <dbReference type="ARBA" id="ARBA00022519"/>
    </source>
</evidence>
<comment type="similarity">
    <text evidence="2">Belongs to the fatty acid desaturase type 1 family. AlkB subfamily.</text>
</comment>
<comment type="subcellular location">
    <subcellularLocation>
        <location evidence="1">Cell inner membrane</location>
        <topology evidence="1">Multi-pass membrane protein</topology>
    </subcellularLocation>
</comment>
<reference evidence="15" key="1">
    <citation type="journal article" date="2019" name="Int. J. Syst. Evol. Microbiol.">
        <title>The Global Catalogue of Microorganisms (GCM) 10K type strain sequencing project: providing services to taxonomists for standard genome sequencing and annotation.</title>
        <authorList>
            <consortium name="The Broad Institute Genomics Platform"/>
            <consortium name="The Broad Institute Genome Sequencing Center for Infectious Disease"/>
            <person name="Wu L."/>
            <person name="Ma J."/>
        </authorList>
    </citation>
    <scope>NUCLEOTIDE SEQUENCE [LARGE SCALE GENOMIC DNA]</scope>
    <source>
        <strain evidence="15">JCM 17924</strain>
    </source>
</reference>
<gene>
    <name evidence="14" type="ORF">GCM10023186_02240</name>
</gene>
<evidence type="ECO:0000256" key="11">
    <source>
        <dbReference type="ARBA" id="ARBA00023136"/>
    </source>
</evidence>
<dbReference type="CDD" id="cd03512">
    <property type="entry name" value="Alkane-hydroxylase"/>
    <property type="match status" value="1"/>
</dbReference>
<keyword evidence="11 12" id="KW-0472">Membrane</keyword>
<evidence type="ECO:0000256" key="5">
    <source>
        <dbReference type="ARBA" id="ARBA00022692"/>
    </source>
</evidence>
<feature type="transmembrane region" description="Helical" evidence="12">
    <location>
        <begin position="135"/>
        <end position="151"/>
    </location>
</feature>
<dbReference type="PANTHER" id="PTHR38674">
    <property type="entry name" value="ALKANE 1-MONOOXYGENASE 1"/>
    <property type="match status" value="1"/>
</dbReference>
<keyword evidence="9" id="KW-0408">Iron</keyword>
<feature type="domain" description="Fatty acid desaturase" evidence="13">
    <location>
        <begin position="105"/>
        <end position="315"/>
    </location>
</feature>
<evidence type="ECO:0000259" key="13">
    <source>
        <dbReference type="Pfam" id="PF00487"/>
    </source>
</evidence>
<dbReference type="InterPro" id="IPR033885">
    <property type="entry name" value="AlkB/XylM"/>
</dbReference>
<evidence type="ECO:0000313" key="15">
    <source>
        <dbReference type="Proteomes" id="UP001500454"/>
    </source>
</evidence>
<keyword evidence="10" id="KW-0503">Monooxygenase</keyword>
<evidence type="ECO:0000256" key="8">
    <source>
        <dbReference type="ARBA" id="ARBA00023002"/>
    </source>
</evidence>